<feature type="compositionally biased region" description="Basic and acidic residues" evidence="2">
    <location>
        <begin position="1291"/>
        <end position="1301"/>
    </location>
</feature>
<name>A0A9Q3CHS7_9BASI</name>
<feature type="compositionally biased region" description="Acidic residues" evidence="2">
    <location>
        <begin position="1123"/>
        <end position="1133"/>
    </location>
</feature>
<feature type="region of interest" description="Disordered" evidence="2">
    <location>
        <begin position="1224"/>
        <end position="1407"/>
    </location>
</feature>
<feature type="domain" description="RRP12 HEAT" evidence="3">
    <location>
        <begin position="381"/>
        <end position="707"/>
    </location>
</feature>
<feature type="compositionally biased region" description="Basic and acidic residues" evidence="2">
    <location>
        <begin position="1224"/>
        <end position="1238"/>
    </location>
</feature>
<feature type="region of interest" description="Disordered" evidence="2">
    <location>
        <begin position="1095"/>
        <end position="1190"/>
    </location>
</feature>
<dbReference type="InterPro" id="IPR016024">
    <property type="entry name" value="ARM-type_fold"/>
</dbReference>
<dbReference type="PANTHER" id="PTHR48287:SF1">
    <property type="entry name" value="ARM REPEAT SUPERFAMILY PROTEIN"/>
    <property type="match status" value="1"/>
</dbReference>
<evidence type="ECO:0000313" key="4">
    <source>
        <dbReference type="EMBL" id="MBW0482852.1"/>
    </source>
</evidence>
<dbReference type="Gene3D" id="1.25.10.10">
    <property type="entry name" value="Leucine-rich Repeat Variant"/>
    <property type="match status" value="1"/>
</dbReference>
<feature type="compositionally biased region" description="Basic and acidic residues" evidence="2">
    <location>
        <begin position="1327"/>
        <end position="1337"/>
    </location>
</feature>
<comment type="caution">
    <text evidence="4">The sequence shown here is derived from an EMBL/GenBank/DDBJ whole genome shotgun (WGS) entry which is preliminary data.</text>
</comment>
<dbReference type="InterPro" id="IPR052087">
    <property type="entry name" value="RRP12"/>
</dbReference>
<dbReference type="Proteomes" id="UP000765509">
    <property type="component" value="Unassembled WGS sequence"/>
</dbReference>
<feature type="compositionally biased region" description="Basic residues" evidence="2">
    <location>
        <begin position="1172"/>
        <end position="1184"/>
    </location>
</feature>
<dbReference type="GO" id="GO:0005634">
    <property type="term" value="C:nucleus"/>
    <property type="evidence" value="ECO:0007669"/>
    <property type="project" value="UniProtKB-SubCell"/>
</dbReference>
<accession>A0A9Q3CHS7</accession>
<dbReference type="InterPro" id="IPR012978">
    <property type="entry name" value="HEAT_RRP12"/>
</dbReference>
<dbReference type="SUPFAM" id="SSF48371">
    <property type="entry name" value="ARM repeat"/>
    <property type="match status" value="1"/>
</dbReference>
<feature type="compositionally biased region" description="Basic residues" evidence="2">
    <location>
        <begin position="1104"/>
        <end position="1118"/>
    </location>
</feature>
<dbReference type="EMBL" id="AVOT02006961">
    <property type="protein sequence ID" value="MBW0482852.1"/>
    <property type="molecule type" value="Genomic_DNA"/>
</dbReference>
<gene>
    <name evidence="4" type="ORF">O181_022567</name>
</gene>
<evidence type="ECO:0000256" key="2">
    <source>
        <dbReference type="SAM" id="MobiDB-lite"/>
    </source>
</evidence>
<feature type="compositionally biased region" description="Basic and acidic residues" evidence="2">
    <location>
        <begin position="1397"/>
        <end position="1407"/>
    </location>
</feature>
<evidence type="ECO:0000256" key="1">
    <source>
        <dbReference type="ARBA" id="ARBA00007690"/>
    </source>
</evidence>
<comment type="similarity">
    <text evidence="1">Belongs to the RRP12 family.</text>
</comment>
<dbReference type="PANTHER" id="PTHR48287">
    <property type="entry name" value="ARM REPEAT SUPERFAMILY PROTEIN"/>
    <property type="match status" value="1"/>
</dbReference>
<dbReference type="Pfam" id="PF08161">
    <property type="entry name" value="RRP12_HEAT"/>
    <property type="match status" value="1"/>
</dbReference>
<evidence type="ECO:0000259" key="3">
    <source>
        <dbReference type="Pfam" id="PF08161"/>
    </source>
</evidence>
<dbReference type="OrthoDB" id="2504933at2759"/>
<sequence>MSKESLQDFNKEISSNSIHQDELENQLKKIRGHFNGNQESIAILLDAIESTLKSTNSNLNPTSYYLALISTLSSTINKLKTETQIETETQTENSNPNVQLDLFYLLDIVIKFLSPSTLLNQSNTILNLIKPIFQFHNSLSFQLLNSSRYLRSILSIILNIHSNLVSFNQFNSNKLVQSNLKLICLSNSLLSLITSNQSKIRKLVQNFYTNLISKIPIPLSSHPFIIPISKFALNELENSINNYNNSKSKDLNQSITLIISILNFFKSFLNQLSIEFIDNLLSIAFLLPKFNNSFISISLFDLLDSLFGPNSNLDEDRIISILKNLLDLDQALLNHPNSISTWLHTLENGWITLARISPSNCSNQIFKIGKLNQLFEFFHHSDKSVRSSIKNFMIGIYRYCITDQEIQEFSKQSENQSSFTSEFNHQNQTTTKLIHQLILSGLNSTELIAIGGIIELIESLKSLILRFRNKSKFKNQNQSPDGNQILKDLILILDNLRFKKIGLESLIDEIFSIISEIFGPKFILSLLPLNLNISLKNQGGNQENQKIQENQLQGRAWLLNNLKIFNSSLDHFISYFLPLSENLFESKSQLMKNSKNADLLKIKIYDTLIEQIWRLLPGYCDLPWDLMAAFDKSFAEVLTQVLYTQPTLRPPILNALKILVDKNLTLANRSPSTPVEDEFGFSPVAHVNHLKSFAPNFLAVLFNVYCSPIKESSSNSSSSKGPSTCQNHNLNRGYMVDCMRSFLKLLDDQEVTNTYLKIKNILNPTSKSNLEVNDKILSMLDLLLVILPSLVGNPKVTTPDRLRELKDLLSSDHLLFSKDVNLLKKVLKILTNFVELIGQQSKSGILDDLDGFITKVIEGEKWQKIPGQAKKDRALLVSALVNLIPNDKLHYIPKILTEVVLGCKESNSETRAVSYDALMKLGQKMMESGGKVNWKALMKDATGNEQDLEEDHEIIVTEQDANIEEYFKMICAGLAGNSPHMISATITALSRVLFEFHTELSRLTTDELISTIEIFLNSSNREIAKSAIGFMKVAILSLPKEQVQEHLEKIVPSLLRWANEHKNFFKANVQSVMERLIRKFGFELIEKYVSKDENDGGRKLMNGLRRKHNRQKKKKKEKRQRDESDEEGSDEDYQPTRGRLNDAYEEALYGSSSSSDNESDDEQYNEGGVKGSRGKKNVKERKKKEKSELVNRLLEDNENEVMDLLDGGRMMNRVMAERLSKVERRKRELEKTSNKYQKDSTTGKMIIEDEDDEKGMGSSGGVEESTNIYLEAIKSQDSLRKKGVGGGQVKIRQEGKGSNKMEDEEDEKISIEEKLSELNMNPKRKNREGERASKENGGRGSKRIKQSLGSEFKSKKSNGDQFQKGGIQPYGYLPLSSVNPKKKSNQKKGTNGNLGLRDIEIVKRKKK</sequence>
<organism evidence="4 5">
    <name type="scientific">Austropuccinia psidii MF-1</name>
    <dbReference type="NCBI Taxonomy" id="1389203"/>
    <lineage>
        <taxon>Eukaryota</taxon>
        <taxon>Fungi</taxon>
        <taxon>Dikarya</taxon>
        <taxon>Basidiomycota</taxon>
        <taxon>Pucciniomycotina</taxon>
        <taxon>Pucciniomycetes</taxon>
        <taxon>Pucciniales</taxon>
        <taxon>Sphaerophragmiaceae</taxon>
        <taxon>Austropuccinia</taxon>
    </lineage>
</organism>
<keyword evidence="5" id="KW-1185">Reference proteome</keyword>
<protein>
    <recommendedName>
        <fullName evidence="3">RRP12 HEAT domain-containing protein</fullName>
    </recommendedName>
</protein>
<reference evidence="4" key="1">
    <citation type="submission" date="2021-03" db="EMBL/GenBank/DDBJ databases">
        <title>Draft genome sequence of rust myrtle Austropuccinia psidii MF-1, a brazilian biotype.</title>
        <authorList>
            <person name="Quecine M.C."/>
            <person name="Pachon D.M.R."/>
            <person name="Bonatelli M.L."/>
            <person name="Correr F.H."/>
            <person name="Franceschini L.M."/>
            <person name="Leite T.F."/>
            <person name="Margarido G.R.A."/>
            <person name="Almeida C.A."/>
            <person name="Ferrarezi J.A."/>
            <person name="Labate C.A."/>
        </authorList>
    </citation>
    <scope>NUCLEOTIDE SEQUENCE</scope>
    <source>
        <strain evidence="4">MF-1</strain>
    </source>
</reference>
<proteinExistence type="inferred from homology"/>
<dbReference type="InterPro" id="IPR011989">
    <property type="entry name" value="ARM-like"/>
</dbReference>
<evidence type="ECO:0000313" key="5">
    <source>
        <dbReference type="Proteomes" id="UP000765509"/>
    </source>
</evidence>